<dbReference type="EMBL" id="JAAXPM010000004">
    <property type="protein sequence ID" value="NKY66892.1"/>
    <property type="molecule type" value="Genomic_DNA"/>
</dbReference>
<evidence type="ECO:0000313" key="1">
    <source>
        <dbReference type="EMBL" id="NKY66892.1"/>
    </source>
</evidence>
<gene>
    <name evidence="2" type="ORF">GA0061075_10536</name>
    <name evidence="1" type="ORF">HF960_04295</name>
</gene>
<dbReference type="Proteomes" id="UP000182448">
    <property type="component" value="Unassembled WGS sequence"/>
</dbReference>
<evidence type="ECO:0000313" key="4">
    <source>
        <dbReference type="Proteomes" id="UP000585749"/>
    </source>
</evidence>
<evidence type="ECO:0000313" key="2">
    <source>
        <dbReference type="EMBL" id="SCB88280.1"/>
    </source>
</evidence>
<comment type="caution">
    <text evidence="1">The sequence shown here is derived from an EMBL/GenBank/DDBJ whole genome shotgun (WGS) entry which is preliminary data.</text>
</comment>
<reference evidence="1 4" key="2">
    <citation type="submission" date="2020-04" db="EMBL/GenBank/DDBJ databases">
        <title>MicrobeNet Type strains.</title>
        <authorList>
            <person name="Nicholson A.C."/>
        </authorList>
    </citation>
    <scope>NUCLEOTIDE SEQUENCE [LARGE SCALE GENOMIC DNA]</scope>
    <source>
        <strain evidence="1 4">CCUG 33494</strain>
    </source>
</reference>
<name>A0A4Y4G286_WEIHE</name>
<dbReference type="GeneID" id="72424007"/>
<dbReference type="AlphaFoldDB" id="A0A4Y4G286"/>
<proteinExistence type="predicted"/>
<reference evidence="2 3" key="1">
    <citation type="submission" date="2016-08" db="EMBL/GenBank/DDBJ databases">
        <authorList>
            <person name="Varghese N."/>
            <person name="Submissions Spin"/>
        </authorList>
    </citation>
    <scope>NUCLEOTIDE SEQUENCE [LARGE SCALE GENOMIC DNA]</scope>
    <source>
        <strain evidence="2 3">R-53116</strain>
    </source>
</reference>
<sequence length="423" mass="48868">MIDEFSLLDRVDNGDIKPTGAKPKLPLQLDGLDSENLNVYRIPLDMLYYNDANGRIRSEHVQVENVSRSIDDGDEYNAIVERLIENSDSVKLRNTKKDIHDKGQLIFGYVLDDGRVIDGNRRFTALRQLQRETSQKQYFEAVILPVTFKNKANRELIKRLELALQMGIENKVDYDAVDAAVDIWQTVEIDQIMLLGDYAKNAGKTVKAVESSLNVVYLMQDFLDHINADKQNFQLIKDLKIYNLLEEIGKKLKKRYPKSGPDMEYSKQLAFTQLHSMILTGGDRVRYMRDYFEGVVDAEKYNDFKDEVDDYVEELQDTFDNTNISSAADYRKTLEELTPQFRKIQKIKNDTINSTKRSKDTLEFIESLRQINKTLADLNVGHGLTGKLRWNQFDSTEIRTIRDYMAQIGKDAEVLVDIYNGEL</sequence>
<dbReference type="EMBL" id="FMAW01000005">
    <property type="protein sequence ID" value="SCB88280.1"/>
    <property type="molecule type" value="Genomic_DNA"/>
</dbReference>
<keyword evidence="3" id="KW-1185">Reference proteome</keyword>
<organism evidence="1 4">
    <name type="scientific">Weissella hellenica</name>
    <dbReference type="NCBI Taxonomy" id="46256"/>
    <lineage>
        <taxon>Bacteria</taxon>
        <taxon>Bacillati</taxon>
        <taxon>Bacillota</taxon>
        <taxon>Bacilli</taxon>
        <taxon>Lactobacillales</taxon>
        <taxon>Lactobacillaceae</taxon>
        <taxon>Weissella</taxon>
    </lineage>
</organism>
<accession>A0A4Y4G286</accession>
<protein>
    <submittedName>
        <fullName evidence="1">Uncharacterized protein</fullName>
    </submittedName>
</protein>
<dbReference type="OrthoDB" id="5194822at2"/>
<dbReference type="Proteomes" id="UP000585749">
    <property type="component" value="Unassembled WGS sequence"/>
</dbReference>
<evidence type="ECO:0000313" key="3">
    <source>
        <dbReference type="Proteomes" id="UP000182448"/>
    </source>
</evidence>
<dbReference type="RefSeq" id="WP_074427151.1">
    <property type="nucleotide sequence ID" value="NZ_BJEG01000003.1"/>
</dbReference>